<proteinExistence type="predicted"/>
<name>A0A7X9DKZ3_UNCKA</name>
<keyword evidence="2" id="KW-0808">Transferase</keyword>
<dbReference type="AlphaFoldDB" id="A0A7X9DKZ3"/>
<dbReference type="Proteomes" id="UP000526033">
    <property type="component" value="Unassembled WGS sequence"/>
</dbReference>
<dbReference type="EMBL" id="JAAZNL010000032">
    <property type="protein sequence ID" value="NMB70139.1"/>
    <property type="molecule type" value="Genomic_DNA"/>
</dbReference>
<reference evidence="2 3" key="1">
    <citation type="journal article" date="2020" name="Biotechnol. Biofuels">
        <title>New insights from the biogas microbiome by comprehensive genome-resolved metagenomics of nearly 1600 species originating from multiple anaerobic digesters.</title>
        <authorList>
            <person name="Campanaro S."/>
            <person name="Treu L."/>
            <person name="Rodriguez-R L.M."/>
            <person name="Kovalovszki A."/>
            <person name="Ziels R.M."/>
            <person name="Maus I."/>
            <person name="Zhu X."/>
            <person name="Kougias P.G."/>
            <person name="Basile A."/>
            <person name="Luo G."/>
            <person name="Schluter A."/>
            <person name="Konstantinidis K.T."/>
            <person name="Angelidaki I."/>
        </authorList>
    </citation>
    <scope>NUCLEOTIDE SEQUENCE [LARGE SCALE GENOMIC DNA]</scope>
    <source>
        <strain evidence="2">AS27yjCOA_165</strain>
    </source>
</reference>
<gene>
    <name evidence="2" type="ORF">GYA27_02985</name>
</gene>
<dbReference type="Pfam" id="PF08241">
    <property type="entry name" value="Methyltransf_11"/>
    <property type="match status" value="1"/>
</dbReference>
<dbReference type="InterPro" id="IPR029063">
    <property type="entry name" value="SAM-dependent_MTases_sf"/>
</dbReference>
<dbReference type="InterPro" id="IPR013216">
    <property type="entry name" value="Methyltransf_11"/>
</dbReference>
<dbReference type="PANTHER" id="PTHR43036">
    <property type="entry name" value="OSJNBB0011N17.9 PROTEIN"/>
    <property type="match status" value="1"/>
</dbReference>
<evidence type="ECO:0000313" key="2">
    <source>
        <dbReference type="EMBL" id="NMB70139.1"/>
    </source>
</evidence>
<dbReference type="GO" id="GO:0008757">
    <property type="term" value="F:S-adenosylmethionine-dependent methyltransferase activity"/>
    <property type="evidence" value="ECO:0007669"/>
    <property type="project" value="InterPro"/>
</dbReference>
<dbReference type="PANTHER" id="PTHR43036:SF2">
    <property type="entry name" value="OS04G0481300 PROTEIN"/>
    <property type="match status" value="1"/>
</dbReference>
<comment type="caution">
    <text evidence="2">The sequence shown here is derived from an EMBL/GenBank/DDBJ whole genome shotgun (WGS) entry which is preliminary data.</text>
</comment>
<organism evidence="2 3">
    <name type="scientific">candidate division WWE3 bacterium</name>
    <dbReference type="NCBI Taxonomy" id="2053526"/>
    <lineage>
        <taxon>Bacteria</taxon>
        <taxon>Katanobacteria</taxon>
    </lineage>
</organism>
<dbReference type="SUPFAM" id="SSF53335">
    <property type="entry name" value="S-adenosyl-L-methionine-dependent methyltransferases"/>
    <property type="match status" value="1"/>
</dbReference>
<dbReference type="GO" id="GO:0032259">
    <property type="term" value="P:methylation"/>
    <property type="evidence" value="ECO:0007669"/>
    <property type="project" value="UniProtKB-KW"/>
</dbReference>
<evidence type="ECO:0000313" key="3">
    <source>
        <dbReference type="Proteomes" id="UP000526033"/>
    </source>
</evidence>
<protein>
    <submittedName>
        <fullName evidence="2">Class I SAM-dependent methyltransferase</fullName>
    </submittedName>
</protein>
<accession>A0A7X9DKZ3</accession>
<keyword evidence="2" id="KW-0489">Methyltransferase</keyword>
<feature type="domain" description="Methyltransferase type 11" evidence="1">
    <location>
        <begin position="69"/>
        <end position="158"/>
    </location>
</feature>
<evidence type="ECO:0000259" key="1">
    <source>
        <dbReference type="Pfam" id="PF08241"/>
    </source>
</evidence>
<sequence>MVQSLLQNNPKSKVLKPGYINTYSELNTKEQRQLEYKIRYKSEVPSWDETMVYLSNYFREYAVDNCVVLDAGCGNGNYVIDENRKKISWAVGIDAAEEHISKNICLDEKHIGDLTSLPFENESFDVVISLWVLEHLAFPSKVFGEIHRVLKHGGLFMFATPNKNYLPLVITKMLGNSGLNNFVNQRLYGRKEEDIFKTLYLANTKKSIWALSDSFYIKELRYNFDPSYTSFNNITYATTKILADVTHSLGLTFWDAHIVGVLEKR</sequence>
<dbReference type="Gene3D" id="3.40.50.150">
    <property type="entry name" value="Vaccinia Virus protein VP39"/>
    <property type="match status" value="1"/>
</dbReference>
<dbReference type="CDD" id="cd02440">
    <property type="entry name" value="AdoMet_MTases"/>
    <property type="match status" value="1"/>
</dbReference>